<feature type="compositionally biased region" description="Basic and acidic residues" evidence="1">
    <location>
        <begin position="309"/>
        <end position="319"/>
    </location>
</feature>
<keyword evidence="4" id="KW-1185">Reference proteome</keyword>
<evidence type="ECO:0000313" key="4">
    <source>
        <dbReference type="Proteomes" id="UP000054270"/>
    </source>
</evidence>
<keyword evidence="2" id="KW-0812">Transmembrane</keyword>
<evidence type="ECO:0000256" key="2">
    <source>
        <dbReference type="SAM" id="Phobius"/>
    </source>
</evidence>
<accession>A0A0D2MJH6</accession>
<evidence type="ECO:0000313" key="3">
    <source>
        <dbReference type="EMBL" id="KJA23828.1"/>
    </source>
</evidence>
<feature type="region of interest" description="Disordered" evidence="1">
    <location>
        <begin position="281"/>
        <end position="319"/>
    </location>
</feature>
<dbReference type="Proteomes" id="UP000054270">
    <property type="component" value="Unassembled WGS sequence"/>
</dbReference>
<sequence length="1166" mass="131939">MALPTLSGTLVGGIQDISALLPLLGTEQCETHVGSALDRGFLYSSITPISIFGSLGIVRAAFNILIASFNIQRYRFLGAKKLNDGGFYPAGVVAPMIALDPRHPKRFLAESRLEAMLDDEHIENVEDLTVSLGHGQGVLRWNVMLVSFSLVIATAGLLPYILIIHNSQHSRPMDPDRFSIFPSGWGFPVARVLGSAFCVIAAQFLMQIRISVLLKMRLLFVTIDRLAKKAGIDLESIIQTGSELNSAHEQKQYWNVDVASETCIWTLQKWLATEDRQNQAHAPADLESQAHATKDRKSQDHATGNLEGQPHDTGGRESQVHRPIIQKIYTTEYERQLDSMNKFVPLWITPILGFTLVIGIALTVGGYIGCFYLIQHSTNDTFGPVVWLVLEALLSIIRILVWALNPSWDDSEGIIFKLQLATHPPLITCNISLEEITEGGLAPVARANNFLEDIVTYTGPLPSFDVNDVALYYIFTAADEPQFISSDASQTPSLEDGVLCVIISAYQEQESRILFKRNMGSSFFVYISTLERVPGSTVVNFRVDLQEGATEFETHFLTADARFMDQLTSQYDAILSQLQNRKSSKATFGKTWDMQRPSEKKVGMMEASVEREVVESRIILTKEDMTYLRHGQMERRRRYMCLQLEEWIELYIGLFTEELFQDVPVIPVFEDSESLMSVAQKYEANKAEYLLIECWTSMEWFLMDTATKWDEHVQAHHENMVDSVVTGTFAGATGEPDRSEQHSERIRKGKLTARLAGERESLIDKTWSLHMENMHQRLRKQANLTQRRICERRYYDLTGEAISAEWLKILTRTGDILECKPWSSWTPRLPLSARRALLTDEMRSNATALRGKSKVTIFEALQMALRTQEFGKIESKILQNDLHEFELIVGRCRERADRVSTSMNYQRTDIKELQNDRVLTGNADNLLMYWSTESLQERRRLLDKNQKYLYLSDTSIKAVGGPQNMIRALLRSQDFTFLDVRESTKLTVEDILLVLKGVKSIRGFSSNLGETAEKEILNVVQSNVCEAVAAKQDTCLYENVFVTDYRRKGRPYLLFKVTGSSRCTVTFHTRKKRDHIIRLRHCMTTINGKVDIKLNSQSLERTWGTSQAVKLNFADEDVELPAAYLNVEKPVELTISLAEGVYGLSDVFLPIRMVQVHASGDGPADP</sequence>
<proteinExistence type="predicted"/>
<organism evidence="3 4">
    <name type="scientific">Hypholoma sublateritium (strain FD-334 SS-4)</name>
    <dbReference type="NCBI Taxonomy" id="945553"/>
    <lineage>
        <taxon>Eukaryota</taxon>
        <taxon>Fungi</taxon>
        <taxon>Dikarya</taxon>
        <taxon>Basidiomycota</taxon>
        <taxon>Agaricomycotina</taxon>
        <taxon>Agaricomycetes</taxon>
        <taxon>Agaricomycetidae</taxon>
        <taxon>Agaricales</taxon>
        <taxon>Agaricineae</taxon>
        <taxon>Strophariaceae</taxon>
        <taxon>Hypholoma</taxon>
    </lineage>
</organism>
<evidence type="ECO:0000256" key="1">
    <source>
        <dbReference type="SAM" id="MobiDB-lite"/>
    </source>
</evidence>
<feature type="transmembrane region" description="Helical" evidence="2">
    <location>
        <begin position="344"/>
        <end position="374"/>
    </location>
</feature>
<protein>
    <submittedName>
        <fullName evidence="3">Uncharacterized protein</fullName>
    </submittedName>
</protein>
<keyword evidence="2" id="KW-1133">Transmembrane helix</keyword>
<gene>
    <name evidence="3" type="ORF">HYPSUDRAFT_39336</name>
</gene>
<dbReference type="EMBL" id="KN817540">
    <property type="protein sequence ID" value="KJA23828.1"/>
    <property type="molecule type" value="Genomic_DNA"/>
</dbReference>
<reference evidence="4" key="1">
    <citation type="submission" date="2014-04" db="EMBL/GenBank/DDBJ databases">
        <title>Evolutionary Origins and Diversification of the Mycorrhizal Mutualists.</title>
        <authorList>
            <consortium name="DOE Joint Genome Institute"/>
            <consortium name="Mycorrhizal Genomics Consortium"/>
            <person name="Kohler A."/>
            <person name="Kuo A."/>
            <person name="Nagy L.G."/>
            <person name="Floudas D."/>
            <person name="Copeland A."/>
            <person name="Barry K.W."/>
            <person name="Cichocki N."/>
            <person name="Veneault-Fourrey C."/>
            <person name="LaButti K."/>
            <person name="Lindquist E.A."/>
            <person name="Lipzen A."/>
            <person name="Lundell T."/>
            <person name="Morin E."/>
            <person name="Murat C."/>
            <person name="Riley R."/>
            <person name="Ohm R."/>
            <person name="Sun H."/>
            <person name="Tunlid A."/>
            <person name="Henrissat B."/>
            <person name="Grigoriev I.V."/>
            <person name="Hibbett D.S."/>
            <person name="Martin F."/>
        </authorList>
    </citation>
    <scope>NUCLEOTIDE SEQUENCE [LARGE SCALE GENOMIC DNA]</scope>
    <source>
        <strain evidence="4">FD-334 SS-4</strain>
    </source>
</reference>
<feature type="transmembrane region" description="Helical" evidence="2">
    <location>
        <begin position="49"/>
        <end position="71"/>
    </location>
</feature>
<dbReference type="AlphaFoldDB" id="A0A0D2MJH6"/>
<name>A0A0D2MJH6_HYPSF</name>
<keyword evidence="2" id="KW-0472">Membrane</keyword>
<dbReference type="OrthoDB" id="3032844at2759"/>
<feature type="transmembrane region" description="Helical" evidence="2">
    <location>
        <begin position="185"/>
        <end position="206"/>
    </location>
</feature>
<dbReference type="STRING" id="945553.A0A0D2MJH6"/>
<feature type="transmembrane region" description="Helical" evidence="2">
    <location>
        <begin position="143"/>
        <end position="165"/>
    </location>
</feature>